<evidence type="ECO:0000313" key="2">
    <source>
        <dbReference type="EMBL" id="JAE33545.1"/>
    </source>
</evidence>
<reference evidence="2" key="2">
    <citation type="journal article" date="2015" name="Data Brief">
        <title>Shoot transcriptome of the giant reed, Arundo donax.</title>
        <authorList>
            <person name="Barrero R.A."/>
            <person name="Guerrero F.D."/>
            <person name="Moolhuijzen P."/>
            <person name="Goolsby J.A."/>
            <person name="Tidwell J."/>
            <person name="Bellgard S.E."/>
            <person name="Bellgard M.I."/>
        </authorList>
    </citation>
    <scope>NUCLEOTIDE SEQUENCE</scope>
    <source>
        <tissue evidence="2">Shoot tissue taken approximately 20 cm above the soil surface</tissue>
    </source>
</reference>
<protein>
    <submittedName>
        <fullName evidence="2">Uncharacterized protein</fullName>
    </submittedName>
</protein>
<accession>A0A0A9H8L7</accession>
<dbReference type="EMBL" id="GBRH01164351">
    <property type="protein sequence ID" value="JAE33545.1"/>
    <property type="molecule type" value="Transcribed_RNA"/>
</dbReference>
<name>A0A0A9H8L7_ARUDO</name>
<proteinExistence type="predicted"/>
<keyword evidence="1" id="KW-0812">Transmembrane</keyword>
<keyword evidence="1" id="KW-0472">Membrane</keyword>
<reference evidence="2" key="1">
    <citation type="submission" date="2014-09" db="EMBL/GenBank/DDBJ databases">
        <authorList>
            <person name="Magalhaes I.L.F."/>
            <person name="Oliveira U."/>
            <person name="Santos F.R."/>
            <person name="Vidigal T.H.D.A."/>
            <person name="Brescovit A.D."/>
            <person name="Santos A.J."/>
        </authorList>
    </citation>
    <scope>NUCLEOTIDE SEQUENCE</scope>
    <source>
        <tissue evidence="2">Shoot tissue taken approximately 20 cm above the soil surface</tissue>
    </source>
</reference>
<dbReference type="AlphaFoldDB" id="A0A0A9H8L7"/>
<evidence type="ECO:0000256" key="1">
    <source>
        <dbReference type="SAM" id="Phobius"/>
    </source>
</evidence>
<organism evidence="2">
    <name type="scientific">Arundo donax</name>
    <name type="common">Giant reed</name>
    <name type="synonym">Donax arundinaceus</name>
    <dbReference type="NCBI Taxonomy" id="35708"/>
    <lineage>
        <taxon>Eukaryota</taxon>
        <taxon>Viridiplantae</taxon>
        <taxon>Streptophyta</taxon>
        <taxon>Embryophyta</taxon>
        <taxon>Tracheophyta</taxon>
        <taxon>Spermatophyta</taxon>
        <taxon>Magnoliopsida</taxon>
        <taxon>Liliopsida</taxon>
        <taxon>Poales</taxon>
        <taxon>Poaceae</taxon>
        <taxon>PACMAD clade</taxon>
        <taxon>Arundinoideae</taxon>
        <taxon>Arundineae</taxon>
        <taxon>Arundo</taxon>
    </lineage>
</organism>
<feature type="transmembrane region" description="Helical" evidence="1">
    <location>
        <begin position="6"/>
        <end position="29"/>
    </location>
</feature>
<sequence>MYFSLYATIYFLLSSPSLFKGSLFTIVLFSENFTVKNALYLELSLFLVSY</sequence>
<keyword evidence="1" id="KW-1133">Transmembrane helix</keyword>